<reference evidence="1" key="1">
    <citation type="submission" date="2021-02" db="EMBL/GenBank/DDBJ databases">
        <authorList>
            <person name="Dougan E. K."/>
            <person name="Rhodes N."/>
            <person name="Thang M."/>
            <person name="Chan C."/>
        </authorList>
    </citation>
    <scope>NUCLEOTIDE SEQUENCE</scope>
</reference>
<sequence length="92" mass="10186">MTDKGATEALDTPDALSQLRHLEVEMTGVVEKWSRTLAATEADCRGLLRFFGLGTQEESQLPDATSQLLRALSTFRGQVSEAWAELEHHAEE</sequence>
<dbReference type="EMBL" id="CAJNIZ010004206">
    <property type="protein sequence ID" value="CAE7230056.1"/>
    <property type="molecule type" value="Genomic_DNA"/>
</dbReference>
<protein>
    <submittedName>
        <fullName evidence="1">Uncharacterized protein</fullName>
    </submittedName>
</protein>
<dbReference type="Proteomes" id="UP000649617">
    <property type="component" value="Unassembled WGS sequence"/>
</dbReference>
<evidence type="ECO:0000313" key="1">
    <source>
        <dbReference type="EMBL" id="CAE7230056.1"/>
    </source>
</evidence>
<feature type="non-terminal residue" evidence="1">
    <location>
        <position position="92"/>
    </location>
</feature>
<dbReference type="AlphaFoldDB" id="A0A812KU04"/>
<organism evidence="1 2">
    <name type="scientific">Symbiodinium pilosum</name>
    <name type="common">Dinoflagellate</name>
    <dbReference type="NCBI Taxonomy" id="2952"/>
    <lineage>
        <taxon>Eukaryota</taxon>
        <taxon>Sar</taxon>
        <taxon>Alveolata</taxon>
        <taxon>Dinophyceae</taxon>
        <taxon>Suessiales</taxon>
        <taxon>Symbiodiniaceae</taxon>
        <taxon>Symbiodinium</taxon>
    </lineage>
</organism>
<keyword evidence="2" id="KW-1185">Reference proteome</keyword>
<evidence type="ECO:0000313" key="2">
    <source>
        <dbReference type="Proteomes" id="UP000649617"/>
    </source>
</evidence>
<gene>
    <name evidence="1" type="ORF">SPIL2461_LOCUS3442</name>
</gene>
<dbReference type="OrthoDB" id="441599at2759"/>
<name>A0A812KU04_SYMPI</name>
<comment type="caution">
    <text evidence="1">The sequence shown here is derived from an EMBL/GenBank/DDBJ whole genome shotgun (WGS) entry which is preliminary data.</text>
</comment>
<accession>A0A812KU04</accession>
<proteinExistence type="predicted"/>